<name>A0A2P5CRK6_TREOI</name>
<evidence type="ECO:0000256" key="1">
    <source>
        <dbReference type="SAM" id="Phobius"/>
    </source>
</evidence>
<evidence type="ECO:0000313" key="3">
    <source>
        <dbReference type="Proteomes" id="UP000237000"/>
    </source>
</evidence>
<dbReference type="InParanoid" id="A0A2P5CRK6"/>
<dbReference type="EMBL" id="JXTC01000334">
    <property type="protein sequence ID" value="PON63689.1"/>
    <property type="molecule type" value="Genomic_DNA"/>
</dbReference>
<keyword evidence="1" id="KW-1133">Transmembrane helix</keyword>
<keyword evidence="3" id="KW-1185">Reference proteome</keyword>
<accession>A0A2P5CRK6</accession>
<proteinExistence type="predicted"/>
<dbReference type="AlphaFoldDB" id="A0A2P5CRK6"/>
<comment type="caution">
    <text evidence="2">The sequence shown here is derived from an EMBL/GenBank/DDBJ whole genome shotgun (WGS) entry which is preliminary data.</text>
</comment>
<evidence type="ECO:0000313" key="2">
    <source>
        <dbReference type="EMBL" id="PON63689.1"/>
    </source>
</evidence>
<protein>
    <submittedName>
        <fullName evidence="2">Uncharacterized protein</fullName>
    </submittedName>
</protein>
<sequence>MQRARDQEPLLLASHASIFCLLLFFCLSMKMRASLVPLKIICYAGRRSSKHSCKKHSAHQIACTNDLGPTH</sequence>
<organism evidence="2 3">
    <name type="scientific">Trema orientale</name>
    <name type="common">Charcoal tree</name>
    <name type="synonym">Celtis orientalis</name>
    <dbReference type="NCBI Taxonomy" id="63057"/>
    <lineage>
        <taxon>Eukaryota</taxon>
        <taxon>Viridiplantae</taxon>
        <taxon>Streptophyta</taxon>
        <taxon>Embryophyta</taxon>
        <taxon>Tracheophyta</taxon>
        <taxon>Spermatophyta</taxon>
        <taxon>Magnoliopsida</taxon>
        <taxon>eudicotyledons</taxon>
        <taxon>Gunneridae</taxon>
        <taxon>Pentapetalae</taxon>
        <taxon>rosids</taxon>
        <taxon>fabids</taxon>
        <taxon>Rosales</taxon>
        <taxon>Cannabaceae</taxon>
        <taxon>Trema</taxon>
    </lineage>
</organism>
<reference evidence="3" key="1">
    <citation type="submission" date="2016-06" db="EMBL/GenBank/DDBJ databases">
        <title>Parallel loss of symbiosis genes in relatives of nitrogen-fixing non-legume Parasponia.</title>
        <authorList>
            <person name="Van Velzen R."/>
            <person name="Holmer R."/>
            <person name="Bu F."/>
            <person name="Rutten L."/>
            <person name="Van Zeijl A."/>
            <person name="Liu W."/>
            <person name="Santuari L."/>
            <person name="Cao Q."/>
            <person name="Sharma T."/>
            <person name="Shen D."/>
            <person name="Roswanjaya Y."/>
            <person name="Wardhani T."/>
            <person name="Kalhor M.S."/>
            <person name="Jansen J."/>
            <person name="Van den Hoogen J."/>
            <person name="Gungor B."/>
            <person name="Hartog M."/>
            <person name="Hontelez J."/>
            <person name="Verver J."/>
            <person name="Yang W.-C."/>
            <person name="Schijlen E."/>
            <person name="Repin R."/>
            <person name="Schilthuizen M."/>
            <person name="Schranz E."/>
            <person name="Heidstra R."/>
            <person name="Miyata K."/>
            <person name="Fedorova E."/>
            <person name="Kohlen W."/>
            <person name="Bisseling T."/>
            <person name="Smit S."/>
            <person name="Geurts R."/>
        </authorList>
    </citation>
    <scope>NUCLEOTIDE SEQUENCE [LARGE SCALE GENOMIC DNA]</scope>
    <source>
        <strain evidence="3">cv. RG33-2</strain>
    </source>
</reference>
<keyword evidence="1" id="KW-0472">Membrane</keyword>
<dbReference type="Proteomes" id="UP000237000">
    <property type="component" value="Unassembled WGS sequence"/>
</dbReference>
<keyword evidence="1" id="KW-0812">Transmembrane</keyword>
<feature type="transmembrane region" description="Helical" evidence="1">
    <location>
        <begin position="12"/>
        <end position="29"/>
    </location>
</feature>
<gene>
    <name evidence="2" type="ORF">TorRG33x02_275510</name>
</gene>